<dbReference type="InterPro" id="IPR049381">
    <property type="entry name" value="UbiD-like_C"/>
</dbReference>
<dbReference type="PANTHER" id="PTHR30108:SF17">
    <property type="entry name" value="FERULIC ACID DECARBOXYLASE 1"/>
    <property type="match status" value="1"/>
</dbReference>
<dbReference type="Proteomes" id="UP000077407">
    <property type="component" value="Unassembled WGS sequence"/>
</dbReference>
<keyword evidence="2" id="KW-0216">Detoxification</keyword>
<comment type="catalytic activity">
    <reaction evidence="4">
        <text>4-hydroxybenzoate + H(+) = phenol + CO2</text>
        <dbReference type="Rhea" id="RHEA:10876"/>
        <dbReference type="ChEBI" id="CHEBI:15378"/>
        <dbReference type="ChEBI" id="CHEBI:15882"/>
        <dbReference type="ChEBI" id="CHEBI:16526"/>
        <dbReference type="ChEBI" id="CHEBI:17879"/>
        <dbReference type="EC" id="4.1.1.61"/>
    </reaction>
</comment>
<dbReference type="OrthoDB" id="9809841at2"/>
<comment type="caution">
    <text evidence="12">The sequence shown here is derived from an EMBL/GenBank/DDBJ whole genome shotgun (WGS) entry which is preliminary data.</text>
</comment>
<evidence type="ECO:0000256" key="7">
    <source>
        <dbReference type="ARBA" id="ARBA00078055"/>
    </source>
</evidence>
<dbReference type="GO" id="GO:0018799">
    <property type="term" value="F:4-hydroxybenzoate decarboxylase activity"/>
    <property type="evidence" value="ECO:0007669"/>
    <property type="project" value="UniProtKB-EC"/>
</dbReference>
<evidence type="ECO:0000259" key="9">
    <source>
        <dbReference type="Pfam" id="PF01977"/>
    </source>
</evidence>
<dbReference type="EMBL" id="LITT01000058">
    <property type="protein sequence ID" value="OAA83589.1"/>
    <property type="molecule type" value="Genomic_DNA"/>
</dbReference>
<accession>A0A168LR94</accession>
<dbReference type="FunFam" id="3.40.1670.10:FF:000003">
    <property type="entry name" value="Phenolic acid decarboxylase"/>
    <property type="match status" value="1"/>
</dbReference>
<dbReference type="PANTHER" id="PTHR30108">
    <property type="entry name" value="3-OCTAPRENYL-4-HYDROXYBENZOATE CARBOXY-LYASE-RELATED"/>
    <property type="match status" value="1"/>
</dbReference>
<dbReference type="RefSeq" id="WP_063556660.1">
    <property type="nucleotide sequence ID" value="NZ_LITT01000058.1"/>
</dbReference>
<gene>
    <name evidence="12" type="primary">bsdC_2</name>
    <name evidence="12" type="ORF">WY13_03376</name>
</gene>
<keyword evidence="3" id="KW-0058">Aromatic hydrocarbons catabolism</keyword>
<feature type="domain" description="3-octaprenyl-4-hydroxybenzoate carboxy-lyase-like Rift-related" evidence="9">
    <location>
        <begin position="104"/>
        <end position="306"/>
    </location>
</feature>
<protein>
    <recommendedName>
        <fullName evidence="6">Phenolic acid decarboxylase</fullName>
        <ecNumber evidence="5">4.1.1.61</ecNumber>
    </recommendedName>
    <alternativeName>
        <fullName evidence="7">4-hydroxybenzoate decarboxylase</fullName>
    </alternativeName>
    <alternativeName>
        <fullName evidence="8">Phenolic acid decarboxylase subunit C</fullName>
    </alternativeName>
</protein>
<proteinExistence type="inferred from homology"/>
<dbReference type="GO" id="GO:0006744">
    <property type="term" value="P:ubiquinone biosynthetic process"/>
    <property type="evidence" value="ECO:0007669"/>
    <property type="project" value="TreeGrafter"/>
</dbReference>
<evidence type="ECO:0000256" key="2">
    <source>
        <dbReference type="ARBA" id="ARBA00022575"/>
    </source>
</evidence>
<dbReference type="Pfam" id="PF20696">
    <property type="entry name" value="UbiD_C"/>
    <property type="match status" value="1"/>
</dbReference>
<dbReference type="Pfam" id="PF20695">
    <property type="entry name" value="UbiD_N"/>
    <property type="match status" value="1"/>
</dbReference>
<dbReference type="InterPro" id="IPR048304">
    <property type="entry name" value="UbiD_Rift_dom"/>
</dbReference>
<dbReference type="InterPro" id="IPR049383">
    <property type="entry name" value="UbiD-like_N"/>
</dbReference>
<dbReference type="Pfam" id="PF01977">
    <property type="entry name" value="UbiD"/>
    <property type="match status" value="1"/>
</dbReference>
<dbReference type="GO" id="GO:0009636">
    <property type="term" value="P:response to toxic substance"/>
    <property type="evidence" value="ECO:0007669"/>
    <property type="project" value="UniProtKB-KW"/>
</dbReference>
<dbReference type="PATRIC" id="fig|1538.10.peg.3435"/>
<dbReference type="Gene3D" id="3.40.1670.10">
    <property type="entry name" value="UbiD C-terminal domain-like"/>
    <property type="match status" value="1"/>
</dbReference>
<evidence type="ECO:0000256" key="4">
    <source>
        <dbReference type="ARBA" id="ARBA00052687"/>
    </source>
</evidence>
<evidence type="ECO:0000256" key="6">
    <source>
        <dbReference type="ARBA" id="ARBA00072018"/>
    </source>
</evidence>
<evidence type="ECO:0000256" key="3">
    <source>
        <dbReference type="ARBA" id="ARBA00022797"/>
    </source>
</evidence>
<organism evidence="12 13">
    <name type="scientific">Clostridium ljungdahlii</name>
    <dbReference type="NCBI Taxonomy" id="1538"/>
    <lineage>
        <taxon>Bacteria</taxon>
        <taxon>Bacillati</taxon>
        <taxon>Bacillota</taxon>
        <taxon>Clostridia</taxon>
        <taxon>Eubacteriales</taxon>
        <taxon>Clostridiaceae</taxon>
        <taxon>Clostridium</taxon>
    </lineage>
</organism>
<dbReference type="SUPFAM" id="SSF143968">
    <property type="entry name" value="UbiD C-terminal domain-like"/>
    <property type="match status" value="1"/>
</dbReference>
<dbReference type="GO" id="GO:0005829">
    <property type="term" value="C:cytosol"/>
    <property type="evidence" value="ECO:0007669"/>
    <property type="project" value="TreeGrafter"/>
</dbReference>
<comment type="similarity">
    <text evidence="1">Belongs to the UbiD family.</text>
</comment>
<dbReference type="InterPro" id="IPR002830">
    <property type="entry name" value="UbiD"/>
</dbReference>
<sequence length="473" mass="53337">MSYKDLREFLAVLEKENQLIRVKDEVMPEPDLSAIGRSVPDMESAPAVIVEKVKGYKNSVALNVHGSWQNHALMLGLPKDTPVKEQFFELNKRWSDYPIKPVWVENAPVKEIKITTDINLFDVLPLFRVNKNDGGFYISKALIVSKDPEDPDNFEKQNVGTYRIQVKGKDLVGIQPLPFHDIAVHLKKAEERNEPLPIAICIGNDPVLNFMSSTPIEYVQSEYDFAGALKGEPIELTKSEQGDLDIPARSEVILEGYIIPRKRKIEGPFGEFPGSYSGARLQPEVKIHTITHRTNPIFENLYLGMPWTEIDYLMALNTSLPLYRQLKRDFPEVVAVNAMYTHGIGVIVSTKSRFGGYGKSVAMRLLSTPHGMPYSKIVIVVDEFVDPFNLEQVMWALTTRVRPDKDVVLIPNAPGMPLDPSSEPAGMHTKLIIDATTPVAPDKARNTELLDLPEKVDYWMNYLKNIVRNEGTK</sequence>
<dbReference type="NCBIfam" id="TIGR00148">
    <property type="entry name" value="UbiD family decarboxylase"/>
    <property type="match status" value="1"/>
</dbReference>
<evidence type="ECO:0000259" key="11">
    <source>
        <dbReference type="Pfam" id="PF20696"/>
    </source>
</evidence>
<evidence type="ECO:0000259" key="10">
    <source>
        <dbReference type="Pfam" id="PF20695"/>
    </source>
</evidence>
<dbReference type="SUPFAM" id="SSF50475">
    <property type="entry name" value="FMN-binding split barrel"/>
    <property type="match status" value="1"/>
</dbReference>
<evidence type="ECO:0000313" key="13">
    <source>
        <dbReference type="Proteomes" id="UP000077407"/>
    </source>
</evidence>
<dbReference type="AlphaFoldDB" id="A0A168LR94"/>
<dbReference type="InterPro" id="IPR053417">
    <property type="entry name" value="PAD_UbiD-like"/>
</dbReference>
<dbReference type="EC" id="4.1.1.61" evidence="5"/>
<dbReference type="NCBIfam" id="NF041204">
    <property type="entry name" value="VdcC"/>
    <property type="match status" value="1"/>
</dbReference>
<dbReference type="GO" id="GO:0008694">
    <property type="term" value="F:4-hydroxy-3-polyprenylbenzoate decarboxylase activity"/>
    <property type="evidence" value="ECO:0007669"/>
    <property type="project" value="TreeGrafter"/>
</dbReference>
<evidence type="ECO:0000256" key="5">
    <source>
        <dbReference type="ARBA" id="ARBA00066414"/>
    </source>
</evidence>
<evidence type="ECO:0000256" key="8">
    <source>
        <dbReference type="ARBA" id="ARBA00079372"/>
    </source>
</evidence>
<feature type="domain" description="3-octaprenyl-4-hydroxybenzoate carboxy-lyase-like C-terminal" evidence="11">
    <location>
        <begin position="312"/>
        <end position="435"/>
    </location>
</feature>
<evidence type="ECO:0000313" key="12">
    <source>
        <dbReference type="EMBL" id="OAA83589.1"/>
    </source>
</evidence>
<keyword evidence="12" id="KW-0456">Lyase</keyword>
<name>A0A168LR94_9CLOT</name>
<reference evidence="12 13" key="1">
    <citation type="journal article" date="2015" name="Biotechnol. Bioeng.">
        <title>Genome sequence and phenotypic characterization of Caulobacter segnis.</title>
        <authorList>
            <person name="Patel S."/>
            <person name="Fletcher B."/>
            <person name="Scott D.C."/>
            <person name="Ely B."/>
        </authorList>
    </citation>
    <scope>NUCLEOTIDE SEQUENCE [LARGE SCALE GENOMIC DNA]</scope>
    <source>
        <strain evidence="12 13">ERI-2</strain>
    </source>
</reference>
<evidence type="ECO:0000256" key="1">
    <source>
        <dbReference type="ARBA" id="ARBA00010021"/>
    </source>
</evidence>
<feature type="domain" description="3-octaprenyl-4-hydroxybenzoate carboxy-lyase-like N-terminal" evidence="10">
    <location>
        <begin position="11"/>
        <end position="86"/>
    </location>
</feature>